<feature type="region of interest" description="Disordered" evidence="1">
    <location>
        <begin position="1039"/>
        <end position="1074"/>
    </location>
</feature>
<dbReference type="GO" id="GO:0005524">
    <property type="term" value="F:ATP binding"/>
    <property type="evidence" value="ECO:0007669"/>
    <property type="project" value="InterPro"/>
</dbReference>
<dbReference type="GO" id="GO:0004674">
    <property type="term" value="F:protein serine/threonine kinase activity"/>
    <property type="evidence" value="ECO:0000318"/>
    <property type="project" value="GO_Central"/>
</dbReference>
<feature type="transmembrane region" description="Helical" evidence="2">
    <location>
        <begin position="775"/>
        <end position="799"/>
    </location>
</feature>
<dbReference type="Gramene" id="PNW77165">
    <property type="protein sequence ID" value="PNW77165"/>
    <property type="gene ID" value="CHLRE_10g425000v5"/>
</dbReference>
<feature type="compositionally biased region" description="Pro residues" evidence="1">
    <location>
        <begin position="1845"/>
        <end position="1857"/>
    </location>
</feature>
<dbReference type="OrthoDB" id="535945at2759"/>
<sequence length="2129" mass="215761">MARERPALRASSQAVRIILQPVRTSVLVAVLLALQLGLLQHSAHAIDFTLASQDGYFYPALDDLLASPTTGTVLGTLSELESLADPATGVVKISSGRKAVIASSFFSIFSTVKFPLWRVETLANGSSTNVIPAGFAVSPDAELLLVGFSMNWMATPKRNMSASSAVTTQFPALQPLLERLRMYVELSSGARLQLLRSRIEAINCDALLRLYNGLGLLRMQYEALPALSGGIRPEMRMVYPYLFIKYAQLGPFWVEDLTITCASTADLSPAACPQQPPTLLNVSSVDDFLGALRLVEAADLPACTQHQTVLRLTRNITLDVARWPQDGAYITSNVTIEAASDTGGPVILDFSGGLNLFKLRAAAFVQLRGIVLANLALSPVGAYVVPIWPFQFDRELKFTEESRLHLVNTTGIIPSDEFVHLQYWTTILTNPTAAIAALAAWQKLVQRMELLAMAPDSLTFAKLCAMGVTGDNIVITTRTFGVRQLVPVTGVNQLLGTDFRVGPPYMVAVYNANMLVRILAMPDANFAKLAEQDGLTNGNTTTVLLLLQNDVTLMDPAKWPPPGALQVRRKIIIQGKPFKNVTLDFGGGTSLFTTTGLGAVNFRQLTVRRAGWLLPYNRSTAASEKHANVFMQASVWPVLFDRNGVAKVDLTNATLMVSPQEVQIYSACLAYHNATRLVAGGGSSSNAVSAVVPSLPGSLTPEMCSEVFPRDTLVTNASSSALAISVMTITSFHADNITVLVDVNVTRPDLDALLAGTYPPADLSNDGGGGSSRTAAIIGGVVAAAVGVLLLAVGLLMFLNRRARSRQHEKHLRGLQAKQAHHLEELSKTNPLAQLILDHLAGKDPGVAQLVVTNTGPSHDAAASAVAAGAADTHCTGSGSTGALAPAASASGRHGSATTGGANSAANLGIARVSSATDDGDSKSRGDAAALRDTPVNIAASDLTELFKHLTILGVANIPPAADSGSGPQHTLGRESRSKGPVAAAGGGSSYTASPMGSGSGAPRALSGAVPAGSPLPLQLSGFAGFTAAMAARLQRRTSLSGLRHNRSTTERERSSDAVIGAREPRPEVAARRGASINGVLPSDAMAAAVAAAASSGGGGGSSGAGKDAAAGDVEAGTAGRAAGKAAPAADSANGDSTSGSKPADSGGPSGDAADGDGGGAKPQGSSGEDPKAREATQAAAKAVAALPSNLTEQISQSPVLEELLRLSVDLAGEIDDNQLIVTDVVASGGFGTVYKGMWHNLAVAVKIVLFSTASVNRRIALQEAALSKSISHPNIIATYAVDAKPMSVLGRVLNQPQANGGSLAPGGQPSKSLADIQEWRLYIIQEFADGGTLRRALDRGVFHDPHTGLPRMDALLDIAQGVAAALAHLHSKNVVHGDLNPKNVLLKIAPLPMGGLGFSASAARSSVSGSAPGTGGSKASWGGVKGLQPGSGGATGSGLMLPPGSSQFGSYPMAGRCGFAIKVADFGLSVKMENSHISGLRQGTPFYAAPELTTLGIFSRAADTYAYGVMLWELFWGRPIWVPDARAPGGYVQHADFPHLPRECPPEYAQLLADCLQLNHLQRPCFEEVLVRLRLMAQGLAMAAVFMPNSGAYGPLDSAASLTMPGLPVAVGGVGGGGGGYPAGGLQGLVAAGSTGGSTGYQRFSANGMSLGGSGGGAGGGGGGAGGGGGGGGGGGAVNGMAGVGLAAQQQQQQQQRAASMGAHLAATGVAAAVNRAGLGGMAPAPGGGGTGGQQQHQQQHQQIQMQPVQQAYQPQHSPHQPQQQQQQVQPQQQHHQQQQPPYQQQQAQQQQQYAPPQHGIGRGTMAAATATAAAAAAAGGGGQQAQHAAARSPSGQAGGRLPPISPAALQPPPPAAAAATAVVVTQHGRSPAPSPAAGGAGSGSTAGPVTPITDEIDGVASAESLIAVEVCPSALQSIARSPDATTGEGGLRRDSQGSAAAAAAPAAAAAAARGTAIGAAGGGAAAAATGGAAPGCISSGAFNGFSLDPDRGSNGCVPSNLSVALSAPVHAGLSLQAAADGGGGAGGGGVPGDYSLAGVSAGGGLAADAGMGALPAATAAALAADDELLAQLMVASAAGGGSTWGVIGGVPQQRVTATAMAAAAAGLEAIIEEDDELDPDTRRASNA</sequence>
<dbReference type="RefSeq" id="XP_042919931.1">
    <property type="nucleotide sequence ID" value="XM_043066534.1"/>
</dbReference>
<feature type="region of interest" description="Disordered" evidence="1">
    <location>
        <begin position="1722"/>
        <end position="1808"/>
    </location>
</feature>
<keyword evidence="2" id="KW-1133">Transmembrane helix</keyword>
<dbReference type="InterPro" id="IPR000719">
    <property type="entry name" value="Prot_kinase_dom"/>
</dbReference>
<dbReference type="Pfam" id="PF00069">
    <property type="entry name" value="Pkinase"/>
    <property type="match status" value="1"/>
</dbReference>
<organism evidence="4 5">
    <name type="scientific">Chlamydomonas reinhardtii</name>
    <name type="common">Chlamydomonas smithii</name>
    <dbReference type="NCBI Taxonomy" id="3055"/>
    <lineage>
        <taxon>Eukaryota</taxon>
        <taxon>Viridiplantae</taxon>
        <taxon>Chlorophyta</taxon>
        <taxon>core chlorophytes</taxon>
        <taxon>Chlorophyceae</taxon>
        <taxon>CS clade</taxon>
        <taxon>Chlamydomonadales</taxon>
        <taxon>Chlamydomonadaceae</taxon>
        <taxon>Chlamydomonas</taxon>
    </lineage>
</organism>
<dbReference type="InterPro" id="IPR001245">
    <property type="entry name" value="Ser-Thr/Tyr_kinase_cat_dom"/>
</dbReference>
<dbReference type="InParanoid" id="A0A2K3D9G0"/>
<dbReference type="InterPro" id="IPR051681">
    <property type="entry name" value="Ser/Thr_Kinases-Pseudokinases"/>
</dbReference>
<protein>
    <recommendedName>
        <fullName evidence="3">Protein kinase domain-containing protein</fullName>
    </recommendedName>
</protein>
<dbReference type="InterPro" id="IPR011009">
    <property type="entry name" value="Kinase-like_dom_sf"/>
</dbReference>
<accession>A0A2K3D9G0</accession>
<feature type="compositionally biased region" description="Low complexity" evidence="1">
    <location>
        <begin position="1143"/>
        <end position="1153"/>
    </location>
</feature>
<dbReference type="Gene3D" id="3.30.200.20">
    <property type="entry name" value="Phosphorylase Kinase, domain 1"/>
    <property type="match status" value="1"/>
</dbReference>
<dbReference type="ExpressionAtlas" id="A0A2K3D9G0">
    <property type="expression patterns" value="baseline"/>
</dbReference>
<feature type="region of interest" description="Disordered" evidence="1">
    <location>
        <begin position="959"/>
        <end position="1009"/>
    </location>
</feature>
<gene>
    <name evidence="4" type="ORF">CHLRE_10g425000v5</name>
</gene>
<dbReference type="KEGG" id="cre:CHLRE_10g425000v5"/>
<dbReference type="OMA" id="RCGFAIK"/>
<evidence type="ECO:0000256" key="2">
    <source>
        <dbReference type="SAM" id="Phobius"/>
    </source>
</evidence>
<feature type="compositionally biased region" description="Low complexity" evidence="1">
    <location>
        <begin position="1122"/>
        <end position="1135"/>
    </location>
</feature>
<keyword evidence="5" id="KW-1185">Reference proteome</keyword>
<dbReference type="GO" id="GO:0007165">
    <property type="term" value="P:signal transduction"/>
    <property type="evidence" value="ECO:0000318"/>
    <property type="project" value="GO_Central"/>
</dbReference>
<keyword evidence="2" id="KW-0472">Membrane</keyword>
<feature type="region of interest" description="Disordered" evidence="1">
    <location>
        <begin position="1122"/>
        <end position="1181"/>
    </location>
</feature>
<evidence type="ECO:0000256" key="1">
    <source>
        <dbReference type="SAM" id="MobiDB-lite"/>
    </source>
</evidence>
<keyword evidence="2" id="KW-0812">Transmembrane</keyword>
<dbReference type="GeneID" id="5728200"/>
<feature type="compositionally biased region" description="Gly residues" evidence="1">
    <location>
        <begin position="1722"/>
        <end position="1734"/>
    </location>
</feature>
<dbReference type="EMBL" id="CM008971">
    <property type="protein sequence ID" value="PNW77165.1"/>
    <property type="molecule type" value="Genomic_DNA"/>
</dbReference>
<dbReference type="PANTHER" id="PTHR44329:SF214">
    <property type="entry name" value="PROTEIN KINASE DOMAIN-CONTAINING PROTEIN"/>
    <property type="match status" value="1"/>
</dbReference>
<feature type="domain" description="Protein kinase" evidence="3">
    <location>
        <begin position="1220"/>
        <end position="1576"/>
    </location>
</feature>
<dbReference type="Proteomes" id="UP000006906">
    <property type="component" value="Chromosome 10"/>
</dbReference>
<feature type="compositionally biased region" description="Low complexity" evidence="1">
    <location>
        <begin position="1735"/>
        <end position="1808"/>
    </location>
</feature>
<name>A0A2K3D9G0_CHLRE</name>
<feature type="region of interest" description="Disordered" evidence="1">
    <location>
        <begin position="1825"/>
        <end position="1895"/>
    </location>
</feature>
<dbReference type="PANTHER" id="PTHR44329">
    <property type="entry name" value="SERINE/THREONINE-PROTEIN KINASE TNNI3K-RELATED"/>
    <property type="match status" value="1"/>
</dbReference>
<dbReference type="Gene3D" id="1.10.510.10">
    <property type="entry name" value="Transferase(Phosphotransferase) domain 1"/>
    <property type="match status" value="1"/>
</dbReference>
<evidence type="ECO:0000313" key="4">
    <source>
        <dbReference type="EMBL" id="PNW77165.1"/>
    </source>
</evidence>
<dbReference type="STRING" id="3055.A0A2K3D9G0"/>
<evidence type="ECO:0000313" key="5">
    <source>
        <dbReference type="Proteomes" id="UP000006906"/>
    </source>
</evidence>
<proteinExistence type="predicted"/>
<dbReference type="PROSITE" id="PS50011">
    <property type="entry name" value="PROTEIN_KINASE_DOM"/>
    <property type="match status" value="1"/>
</dbReference>
<reference evidence="4 5" key="1">
    <citation type="journal article" date="2007" name="Science">
        <title>The Chlamydomonas genome reveals the evolution of key animal and plant functions.</title>
        <authorList>
            <person name="Merchant S.S."/>
            <person name="Prochnik S.E."/>
            <person name="Vallon O."/>
            <person name="Harris E.H."/>
            <person name="Karpowicz S.J."/>
            <person name="Witman G.B."/>
            <person name="Terry A."/>
            <person name="Salamov A."/>
            <person name="Fritz-Laylin L.K."/>
            <person name="Marechal-Drouard L."/>
            <person name="Marshall W.F."/>
            <person name="Qu L.H."/>
            <person name="Nelson D.R."/>
            <person name="Sanderfoot A.A."/>
            <person name="Spalding M.H."/>
            <person name="Kapitonov V.V."/>
            <person name="Ren Q."/>
            <person name="Ferris P."/>
            <person name="Lindquist E."/>
            <person name="Shapiro H."/>
            <person name="Lucas S.M."/>
            <person name="Grimwood J."/>
            <person name="Schmutz J."/>
            <person name="Cardol P."/>
            <person name="Cerutti H."/>
            <person name="Chanfreau G."/>
            <person name="Chen C.L."/>
            <person name="Cognat V."/>
            <person name="Croft M.T."/>
            <person name="Dent R."/>
            <person name="Dutcher S."/>
            <person name="Fernandez E."/>
            <person name="Fukuzawa H."/>
            <person name="Gonzalez-Ballester D."/>
            <person name="Gonzalez-Halphen D."/>
            <person name="Hallmann A."/>
            <person name="Hanikenne M."/>
            <person name="Hippler M."/>
            <person name="Inwood W."/>
            <person name="Jabbari K."/>
            <person name="Kalanon M."/>
            <person name="Kuras R."/>
            <person name="Lefebvre P.A."/>
            <person name="Lemaire S.D."/>
            <person name="Lobanov A.V."/>
            <person name="Lohr M."/>
            <person name="Manuell A."/>
            <person name="Meier I."/>
            <person name="Mets L."/>
            <person name="Mittag M."/>
            <person name="Mittelmeier T."/>
            <person name="Moroney J.V."/>
            <person name="Moseley J."/>
            <person name="Napoli C."/>
            <person name="Nedelcu A.M."/>
            <person name="Niyogi K."/>
            <person name="Novoselov S.V."/>
            <person name="Paulsen I.T."/>
            <person name="Pazour G."/>
            <person name="Purton S."/>
            <person name="Ral J.P."/>
            <person name="Riano-Pachon D.M."/>
            <person name="Riekhof W."/>
            <person name="Rymarquis L."/>
            <person name="Schroda M."/>
            <person name="Stern D."/>
            <person name="Umen J."/>
            <person name="Willows R."/>
            <person name="Wilson N."/>
            <person name="Zimmer S.L."/>
            <person name="Allmer J."/>
            <person name="Balk J."/>
            <person name="Bisova K."/>
            <person name="Chen C.J."/>
            <person name="Elias M."/>
            <person name="Gendler K."/>
            <person name="Hauser C."/>
            <person name="Lamb M.R."/>
            <person name="Ledford H."/>
            <person name="Long J.C."/>
            <person name="Minagawa J."/>
            <person name="Page M.D."/>
            <person name="Pan J."/>
            <person name="Pootakham W."/>
            <person name="Roje S."/>
            <person name="Rose A."/>
            <person name="Stahlberg E."/>
            <person name="Terauchi A.M."/>
            <person name="Yang P."/>
            <person name="Ball S."/>
            <person name="Bowler C."/>
            <person name="Dieckmann C.L."/>
            <person name="Gladyshev V.N."/>
            <person name="Green P."/>
            <person name="Jorgensen R."/>
            <person name="Mayfield S."/>
            <person name="Mueller-Roeber B."/>
            <person name="Rajamani S."/>
            <person name="Sayre R.T."/>
            <person name="Brokstein P."/>
            <person name="Dubchak I."/>
            <person name="Goodstein D."/>
            <person name="Hornick L."/>
            <person name="Huang Y.W."/>
            <person name="Jhaveri J."/>
            <person name="Luo Y."/>
            <person name="Martinez D."/>
            <person name="Ngau W.C."/>
            <person name="Otillar B."/>
            <person name="Poliakov A."/>
            <person name="Porter A."/>
            <person name="Szajkowski L."/>
            <person name="Werner G."/>
            <person name="Zhou K."/>
            <person name="Grigoriev I.V."/>
            <person name="Rokhsar D.S."/>
            <person name="Grossman A.R."/>
        </authorList>
    </citation>
    <scope>NUCLEOTIDE SEQUENCE [LARGE SCALE GENOMIC DNA]</scope>
    <source>
        <strain evidence="5">CC-503</strain>
    </source>
</reference>
<dbReference type="SUPFAM" id="SSF56112">
    <property type="entry name" value="Protein kinase-like (PK-like)"/>
    <property type="match status" value="1"/>
</dbReference>
<feature type="region of interest" description="Disordered" evidence="1">
    <location>
        <begin position="877"/>
        <end position="903"/>
    </location>
</feature>
<dbReference type="Pfam" id="PF07714">
    <property type="entry name" value="PK_Tyr_Ser-Thr"/>
    <property type="match status" value="1"/>
</dbReference>
<evidence type="ECO:0000259" key="3">
    <source>
        <dbReference type="PROSITE" id="PS50011"/>
    </source>
</evidence>